<accession>A0A9W6U8M6</accession>
<sequence length="75" mass="8271">MPKVVRDLLWTVTSPHMLSEDQFPVLPPEFGVEALKADAVIDWLNALVADPTPLLAFLQGDLNSICNCAHRKTLS</sequence>
<dbReference type="AlphaFoldDB" id="A0A9W6U8M6"/>
<gene>
    <name evidence="1" type="ORF">Pfra01_000550000</name>
</gene>
<dbReference type="EMBL" id="BSXT01000439">
    <property type="protein sequence ID" value="GMF27547.1"/>
    <property type="molecule type" value="Genomic_DNA"/>
</dbReference>
<name>A0A9W6U8M6_9STRA</name>
<reference evidence="1" key="1">
    <citation type="submission" date="2023-04" db="EMBL/GenBank/DDBJ databases">
        <title>Phytophthora fragariaefolia NBRC 109709.</title>
        <authorList>
            <person name="Ichikawa N."/>
            <person name="Sato H."/>
            <person name="Tonouchi N."/>
        </authorList>
    </citation>
    <scope>NUCLEOTIDE SEQUENCE</scope>
    <source>
        <strain evidence="1">NBRC 109709</strain>
    </source>
</reference>
<protein>
    <submittedName>
        <fullName evidence="1">Unnamed protein product</fullName>
    </submittedName>
</protein>
<comment type="caution">
    <text evidence="1">The sequence shown here is derived from an EMBL/GenBank/DDBJ whole genome shotgun (WGS) entry which is preliminary data.</text>
</comment>
<dbReference type="OrthoDB" id="10261556at2759"/>
<keyword evidence="2" id="KW-1185">Reference proteome</keyword>
<organism evidence="1 2">
    <name type="scientific">Phytophthora fragariaefolia</name>
    <dbReference type="NCBI Taxonomy" id="1490495"/>
    <lineage>
        <taxon>Eukaryota</taxon>
        <taxon>Sar</taxon>
        <taxon>Stramenopiles</taxon>
        <taxon>Oomycota</taxon>
        <taxon>Peronosporomycetes</taxon>
        <taxon>Peronosporales</taxon>
        <taxon>Peronosporaceae</taxon>
        <taxon>Phytophthora</taxon>
    </lineage>
</organism>
<evidence type="ECO:0000313" key="1">
    <source>
        <dbReference type="EMBL" id="GMF27547.1"/>
    </source>
</evidence>
<proteinExistence type="predicted"/>
<evidence type="ECO:0000313" key="2">
    <source>
        <dbReference type="Proteomes" id="UP001165121"/>
    </source>
</evidence>
<dbReference type="Proteomes" id="UP001165121">
    <property type="component" value="Unassembled WGS sequence"/>
</dbReference>